<dbReference type="GO" id="GO:0006508">
    <property type="term" value="P:proteolysis"/>
    <property type="evidence" value="ECO:0007669"/>
    <property type="project" value="UniProtKB-KW"/>
</dbReference>
<organism evidence="1">
    <name type="scientific">Rhizophora mucronata</name>
    <name type="common">Asiatic mangrove</name>
    <dbReference type="NCBI Taxonomy" id="61149"/>
    <lineage>
        <taxon>Eukaryota</taxon>
        <taxon>Viridiplantae</taxon>
        <taxon>Streptophyta</taxon>
        <taxon>Embryophyta</taxon>
        <taxon>Tracheophyta</taxon>
        <taxon>Spermatophyta</taxon>
        <taxon>Magnoliopsida</taxon>
        <taxon>eudicotyledons</taxon>
        <taxon>Gunneridae</taxon>
        <taxon>Pentapetalae</taxon>
        <taxon>rosids</taxon>
        <taxon>fabids</taxon>
        <taxon>Malpighiales</taxon>
        <taxon>Rhizophoraceae</taxon>
        <taxon>Rhizophora</taxon>
    </lineage>
</organism>
<accession>A0A2P2IH54</accession>
<protein>
    <submittedName>
        <fullName evidence="1">26S protease regulatory subunit 6</fullName>
    </submittedName>
</protein>
<sequence>MGNVRWEADTGIRFKIATLLGWNSNPCHYILILLTSNLISTNLNETSQSRLQGPTERITSAMIQIKFIIHKARCQPIQMIQDTSHPTKRKRDFSCNFDFLHAHGAFFVHFLDTRQASSPKKLLVSVQK</sequence>
<reference evidence="1" key="1">
    <citation type="submission" date="2018-02" db="EMBL/GenBank/DDBJ databases">
        <title>Rhizophora mucronata_Transcriptome.</title>
        <authorList>
            <person name="Meera S.P."/>
            <person name="Sreeshan A."/>
            <person name="Augustine A."/>
        </authorList>
    </citation>
    <scope>NUCLEOTIDE SEQUENCE</scope>
    <source>
        <tissue evidence="1">Leaf</tissue>
    </source>
</reference>
<proteinExistence type="predicted"/>
<dbReference type="EMBL" id="GGEC01000076">
    <property type="protein sequence ID" value="MBW80559.1"/>
    <property type="molecule type" value="Transcribed_RNA"/>
</dbReference>
<dbReference type="AlphaFoldDB" id="A0A2P2IH54"/>
<keyword evidence="1" id="KW-0378">Hydrolase</keyword>
<dbReference type="GO" id="GO:0008233">
    <property type="term" value="F:peptidase activity"/>
    <property type="evidence" value="ECO:0007669"/>
    <property type="project" value="UniProtKB-KW"/>
</dbReference>
<keyword evidence="1" id="KW-0645">Protease</keyword>
<evidence type="ECO:0000313" key="1">
    <source>
        <dbReference type="EMBL" id="MBW80559.1"/>
    </source>
</evidence>
<name>A0A2P2IH54_RHIMU</name>